<dbReference type="Gene3D" id="3.20.20.10">
    <property type="entry name" value="Alanine racemase"/>
    <property type="match status" value="1"/>
</dbReference>
<evidence type="ECO:0000256" key="1">
    <source>
        <dbReference type="ARBA" id="ARBA00001933"/>
    </source>
</evidence>
<feature type="modified residue" description="N6-(pyridoxal phosphate)lysine" evidence="3">
    <location>
        <position position="47"/>
    </location>
</feature>
<dbReference type="SUPFAM" id="SSF51419">
    <property type="entry name" value="PLP-binding barrel"/>
    <property type="match status" value="1"/>
</dbReference>
<dbReference type="PANTHER" id="PTHR43727">
    <property type="entry name" value="DIAMINOPIMELATE DECARBOXYLASE"/>
    <property type="match status" value="1"/>
</dbReference>
<dbReference type="GO" id="GO:0009089">
    <property type="term" value="P:lysine biosynthetic process via diaminopimelate"/>
    <property type="evidence" value="ECO:0007669"/>
    <property type="project" value="TreeGrafter"/>
</dbReference>
<evidence type="ECO:0000313" key="6">
    <source>
        <dbReference type="Proteomes" id="UP000462376"/>
    </source>
</evidence>
<dbReference type="RefSeq" id="WP_061411844.1">
    <property type="nucleotide sequence ID" value="NZ_CAXTFB010000013.1"/>
</dbReference>
<dbReference type="EMBL" id="WCTL01000006">
    <property type="protein sequence ID" value="KAB4237356.1"/>
    <property type="molecule type" value="Genomic_DNA"/>
</dbReference>
<evidence type="ECO:0000256" key="3">
    <source>
        <dbReference type="PIRSR" id="PIRSR600183-50"/>
    </source>
</evidence>
<dbReference type="InterPro" id="IPR000183">
    <property type="entry name" value="Orn/DAP/Arg_de-COase"/>
</dbReference>
<dbReference type="GO" id="GO:0008836">
    <property type="term" value="F:diaminopimelate decarboxylase activity"/>
    <property type="evidence" value="ECO:0007669"/>
    <property type="project" value="TreeGrafter"/>
</dbReference>
<protein>
    <submittedName>
        <fullName evidence="5">Diaminopimelate decarboxylase</fullName>
    </submittedName>
</protein>
<dbReference type="InterPro" id="IPR022644">
    <property type="entry name" value="De-COase2_N"/>
</dbReference>
<organism evidence="5 6">
    <name type="scientific">Bacteroides uniformis</name>
    <dbReference type="NCBI Taxonomy" id="820"/>
    <lineage>
        <taxon>Bacteria</taxon>
        <taxon>Pseudomonadati</taxon>
        <taxon>Bacteroidota</taxon>
        <taxon>Bacteroidia</taxon>
        <taxon>Bacteroidales</taxon>
        <taxon>Bacteroidaceae</taxon>
        <taxon>Bacteroides</taxon>
    </lineage>
</organism>
<dbReference type="PANTHER" id="PTHR43727:SF3">
    <property type="entry name" value="GROUP IV DECARBOXYLASE"/>
    <property type="match status" value="1"/>
</dbReference>
<feature type="domain" description="Orn/DAP/Arg decarboxylase 2 N-terminal" evidence="4">
    <location>
        <begin position="32"/>
        <end position="264"/>
    </location>
</feature>
<comment type="cofactor">
    <cofactor evidence="1 3">
        <name>pyridoxal 5'-phosphate</name>
        <dbReference type="ChEBI" id="CHEBI:597326"/>
    </cofactor>
</comment>
<accession>A0A139K7J8</accession>
<dbReference type="Proteomes" id="UP000462376">
    <property type="component" value="Unassembled WGS sequence"/>
</dbReference>
<evidence type="ECO:0000259" key="4">
    <source>
        <dbReference type="Pfam" id="PF02784"/>
    </source>
</evidence>
<dbReference type="InterPro" id="IPR009006">
    <property type="entry name" value="Ala_racemase/Decarboxylase_C"/>
</dbReference>
<feature type="active site" description="Proton donor" evidence="3">
    <location>
        <position position="327"/>
    </location>
</feature>
<comment type="caution">
    <text evidence="5">The sequence shown here is derived from an EMBL/GenBank/DDBJ whole genome shotgun (WGS) entry which is preliminary data.</text>
</comment>
<evidence type="ECO:0000313" key="5">
    <source>
        <dbReference type="EMBL" id="KAB4237356.1"/>
    </source>
</evidence>
<name>A0A139K7J8_BACUN</name>
<proteinExistence type="predicted"/>
<dbReference type="SUPFAM" id="SSF50621">
    <property type="entry name" value="Alanine racemase C-terminal domain-like"/>
    <property type="match status" value="1"/>
</dbReference>
<keyword evidence="2 3" id="KW-0663">Pyridoxal phosphate</keyword>
<reference evidence="5 6" key="1">
    <citation type="journal article" date="2019" name="Nat. Med.">
        <title>A library of human gut bacterial isolates paired with longitudinal multiomics data enables mechanistic microbiome research.</title>
        <authorList>
            <person name="Poyet M."/>
            <person name="Groussin M."/>
            <person name="Gibbons S.M."/>
            <person name="Avila-Pacheco J."/>
            <person name="Jiang X."/>
            <person name="Kearney S.M."/>
            <person name="Perrotta A.R."/>
            <person name="Berdy B."/>
            <person name="Zhao S."/>
            <person name="Lieberman T.D."/>
            <person name="Swanson P.K."/>
            <person name="Smith M."/>
            <person name="Roesemann S."/>
            <person name="Alexander J.E."/>
            <person name="Rich S.A."/>
            <person name="Livny J."/>
            <person name="Vlamakis H."/>
            <person name="Clish C."/>
            <person name="Bullock K."/>
            <person name="Deik A."/>
            <person name="Scott J."/>
            <person name="Pierce K.A."/>
            <person name="Xavier R.J."/>
            <person name="Alm E.J."/>
        </authorList>
    </citation>
    <scope>NUCLEOTIDE SEQUENCE [LARGE SCALE GENOMIC DNA]</scope>
    <source>
        <strain evidence="5 6">BIOML-A5</strain>
    </source>
</reference>
<dbReference type="InterPro" id="IPR029066">
    <property type="entry name" value="PLP-binding_barrel"/>
</dbReference>
<sequence>MERIKCCEDLITPCFILDKEELVKSICGYKTALNKNFGRWVIGYSVKTNSTPYCLKLAGENGAYAEVVSYDEYELVKLCGFDQRHIIYNGPMKSKETFLDAVMNGAIVNIETKRELLWLQELPQDRIFRVGIRLNINISRISPEDAEGDNDNSRFGFSDDTMEFADAIGLIKSLSNVVLDGLHIHRTAHSRSIRFYKKSIGYACEVIKKYGLHLDYIDVGGGYFGIFSNKPTYQQYSDSFYEVLSQHGLERLCIIVEPGNALVASCYDFLSEVIDVKHVEGECWFITTDGSRNDIDPFFKKSSYWEKELYRTETSVVKRQIISGCTCLEYDRLFTLTDKPLLSVGDRILYKNVGAYTMCLTPMFIRYVPNIYVREIDGYSLIREKWTAEEYIQKSKI</sequence>
<dbReference type="PRINTS" id="PR01179">
    <property type="entry name" value="ODADCRBXLASE"/>
</dbReference>
<dbReference type="AlphaFoldDB" id="A0A139K7J8"/>
<evidence type="ECO:0000256" key="2">
    <source>
        <dbReference type="ARBA" id="ARBA00022898"/>
    </source>
</evidence>
<gene>
    <name evidence="5" type="ORF">GAP47_08730</name>
</gene>
<dbReference type="Pfam" id="PF02784">
    <property type="entry name" value="Orn_Arg_deC_N"/>
    <property type="match status" value="1"/>
</dbReference>
<dbReference type="Gene3D" id="2.40.37.10">
    <property type="entry name" value="Lyase, Ornithine Decarboxylase, Chain A, domain 1"/>
    <property type="match status" value="1"/>
</dbReference>